<dbReference type="Proteomes" id="UP001162031">
    <property type="component" value="Unassembled WGS sequence"/>
</dbReference>
<dbReference type="PANTHER" id="PTHR18952">
    <property type="entry name" value="CARBONIC ANHYDRASE"/>
    <property type="match status" value="1"/>
</dbReference>
<reference evidence="9" key="1">
    <citation type="submission" date="2022-12" db="EMBL/GenBank/DDBJ databases">
        <authorList>
            <person name="Webb A."/>
        </authorList>
    </citation>
    <scope>NUCLEOTIDE SEQUENCE</scope>
    <source>
        <strain evidence="9">Hp1</strain>
    </source>
</reference>
<keyword evidence="3" id="KW-0479">Metal-binding</keyword>
<dbReference type="InterPro" id="IPR041891">
    <property type="entry name" value="Alpha_CA_prokaryot-like"/>
</dbReference>
<name>A0AAV0TH84_HYABA</name>
<dbReference type="InterPro" id="IPR001148">
    <property type="entry name" value="CA_dom"/>
</dbReference>
<dbReference type="EMBL" id="CANTFL010000355">
    <property type="protein sequence ID" value="CAI5721053.1"/>
    <property type="molecule type" value="Genomic_DNA"/>
</dbReference>
<dbReference type="Pfam" id="PF00194">
    <property type="entry name" value="Carb_anhydrase"/>
    <property type="match status" value="1"/>
</dbReference>
<feature type="domain" description="Alpha-carbonic anhydrase" evidence="8">
    <location>
        <begin position="26"/>
        <end position="268"/>
    </location>
</feature>
<gene>
    <name evidence="9" type="ORF">HBR001_LOCUS2531</name>
</gene>
<evidence type="ECO:0000256" key="6">
    <source>
        <dbReference type="ARBA" id="ARBA00048348"/>
    </source>
</evidence>
<keyword evidence="4" id="KW-0862">Zinc</keyword>
<comment type="catalytic activity">
    <reaction evidence="6">
        <text>hydrogencarbonate + H(+) = CO2 + H2O</text>
        <dbReference type="Rhea" id="RHEA:10748"/>
        <dbReference type="ChEBI" id="CHEBI:15377"/>
        <dbReference type="ChEBI" id="CHEBI:15378"/>
        <dbReference type="ChEBI" id="CHEBI:16526"/>
        <dbReference type="ChEBI" id="CHEBI:17544"/>
        <dbReference type="EC" id="4.2.1.1"/>
    </reaction>
</comment>
<keyword evidence="10" id="KW-1185">Reference proteome</keyword>
<dbReference type="PANTHER" id="PTHR18952:SF265">
    <property type="entry name" value="CARBONIC ANHYDRASE"/>
    <property type="match status" value="1"/>
</dbReference>
<sequence length="284" mass="31237">MKFTCSVAAVIMACSFTVPADAATDPTWAYHARGKGMVTTSQWDTIWETCGGDRQSPIDIDTTGVFNRPTTFPLRLHGQCTTYNLSEPHEPLEVDATGGDCGASLRGEVYDLNQFHLHAPSEHTIDGKQLDGEIHFVHMNSDTEALLVVGVFLEIGPVSDKWMGPVLDALEQVNSTAVTDAIVVNLESYATMIQKAVVKGAIYNYPGSLTTPGCEENADWWVVEKPITITSADFDRLHKDLVEYPITDNGKNARPVQPLNDRIVTRYRFGDPKKPVSTFDLSSM</sequence>
<evidence type="ECO:0000256" key="7">
    <source>
        <dbReference type="SAM" id="SignalP"/>
    </source>
</evidence>
<dbReference type="SUPFAM" id="SSF51069">
    <property type="entry name" value="Carbonic anhydrase"/>
    <property type="match status" value="1"/>
</dbReference>
<evidence type="ECO:0000256" key="5">
    <source>
        <dbReference type="ARBA" id="ARBA00023239"/>
    </source>
</evidence>
<dbReference type="GO" id="GO:0004089">
    <property type="term" value="F:carbonate dehydratase activity"/>
    <property type="evidence" value="ECO:0007669"/>
    <property type="project" value="UniProtKB-EC"/>
</dbReference>
<dbReference type="InterPro" id="IPR023561">
    <property type="entry name" value="Carbonic_anhydrase_a-class"/>
</dbReference>
<dbReference type="PROSITE" id="PS51144">
    <property type="entry name" value="ALPHA_CA_2"/>
    <property type="match status" value="1"/>
</dbReference>
<dbReference type="EC" id="4.2.1.1" evidence="2"/>
<dbReference type="GO" id="GO:0008270">
    <property type="term" value="F:zinc ion binding"/>
    <property type="evidence" value="ECO:0007669"/>
    <property type="project" value="InterPro"/>
</dbReference>
<dbReference type="CDD" id="cd03124">
    <property type="entry name" value="alpha_CA_prokaryotic_like"/>
    <property type="match status" value="1"/>
</dbReference>
<proteinExistence type="inferred from homology"/>
<feature type="signal peptide" evidence="7">
    <location>
        <begin position="1"/>
        <end position="22"/>
    </location>
</feature>
<organism evidence="9 10">
    <name type="scientific">Hyaloperonospora brassicae</name>
    <name type="common">Brassica downy mildew</name>
    <name type="synonym">Peronospora brassicae</name>
    <dbReference type="NCBI Taxonomy" id="162125"/>
    <lineage>
        <taxon>Eukaryota</taxon>
        <taxon>Sar</taxon>
        <taxon>Stramenopiles</taxon>
        <taxon>Oomycota</taxon>
        <taxon>Peronosporomycetes</taxon>
        <taxon>Peronosporales</taxon>
        <taxon>Peronosporaceae</taxon>
        <taxon>Hyaloperonospora</taxon>
    </lineage>
</organism>
<protein>
    <recommendedName>
        <fullName evidence="2">carbonic anhydrase</fullName>
        <ecNumber evidence="2">4.2.1.1</ecNumber>
    </recommendedName>
</protein>
<evidence type="ECO:0000256" key="1">
    <source>
        <dbReference type="ARBA" id="ARBA00010718"/>
    </source>
</evidence>
<feature type="chain" id="PRO_5043516362" description="carbonic anhydrase" evidence="7">
    <location>
        <begin position="23"/>
        <end position="284"/>
    </location>
</feature>
<comment type="caution">
    <text evidence="9">The sequence shown here is derived from an EMBL/GenBank/DDBJ whole genome shotgun (WGS) entry which is preliminary data.</text>
</comment>
<dbReference type="Gene3D" id="3.10.200.10">
    <property type="entry name" value="Alpha carbonic anhydrase"/>
    <property type="match status" value="1"/>
</dbReference>
<evidence type="ECO:0000313" key="9">
    <source>
        <dbReference type="EMBL" id="CAI5721053.1"/>
    </source>
</evidence>
<evidence type="ECO:0000259" key="8">
    <source>
        <dbReference type="PROSITE" id="PS51144"/>
    </source>
</evidence>
<dbReference type="InterPro" id="IPR036398">
    <property type="entry name" value="CA_dom_sf"/>
</dbReference>
<evidence type="ECO:0000313" key="10">
    <source>
        <dbReference type="Proteomes" id="UP001162031"/>
    </source>
</evidence>
<keyword evidence="7" id="KW-0732">Signal</keyword>
<keyword evidence="5" id="KW-0456">Lyase</keyword>
<accession>A0AAV0TH84</accession>
<evidence type="ECO:0000256" key="2">
    <source>
        <dbReference type="ARBA" id="ARBA00012925"/>
    </source>
</evidence>
<evidence type="ECO:0000256" key="3">
    <source>
        <dbReference type="ARBA" id="ARBA00022723"/>
    </source>
</evidence>
<dbReference type="SMART" id="SM01057">
    <property type="entry name" value="Carb_anhydrase"/>
    <property type="match status" value="1"/>
</dbReference>
<evidence type="ECO:0000256" key="4">
    <source>
        <dbReference type="ARBA" id="ARBA00022833"/>
    </source>
</evidence>
<dbReference type="AlphaFoldDB" id="A0AAV0TH84"/>
<comment type="similarity">
    <text evidence="1">Belongs to the alpha-carbonic anhydrase family.</text>
</comment>